<protein>
    <submittedName>
        <fullName evidence="3">Methionyl-tRNA formyltransferase</fullName>
    </submittedName>
</protein>
<reference evidence="3 4" key="1">
    <citation type="submission" date="2017-09" db="EMBL/GenBank/DDBJ databases">
        <title>Reassesment of A. cryaerophilus.</title>
        <authorList>
            <person name="Perez-Cataluna A."/>
            <person name="Collado L."/>
            <person name="Salgado O."/>
            <person name="Lefinanco V."/>
            <person name="Figueras M.J."/>
        </authorList>
    </citation>
    <scope>NUCLEOTIDE SEQUENCE [LARGE SCALE GENOMIC DNA]</scope>
    <source>
        <strain evidence="3 4">LMG 10229</strain>
    </source>
</reference>
<name>A0A2S9TQ00_9BACT</name>
<dbReference type="InterPro" id="IPR011034">
    <property type="entry name" value="Formyl_transferase-like_C_sf"/>
</dbReference>
<dbReference type="InterPro" id="IPR002376">
    <property type="entry name" value="Formyl_transf_N"/>
</dbReference>
<accession>A0A2S9TQ00</accession>
<dbReference type="Pfam" id="PF00551">
    <property type="entry name" value="Formyl_trans_N"/>
    <property type="match status" value="1"/>
</dbReference>
<dbReference type="Gene3D" id="3.40.50.170">
    <property type="entry name" value="Formyl transferase, N-terminal domain"/>
    <property type="match status" value="1"/>
</dbReference>
<dbReference type="EMBL" id="NXGD01000004">
    <property type="protein sequence ID" value="PRN00894.1"/>
    <property type="molecule type" value="Genomic_DNA"/>
</dbReference>
<dbReference type="Gene3D" id="3.10.25.20">
    <property type="match status" value="1"/>
</dbReference>
<feature type="domain" description="Methionyl-tRNA formyltransferase-like C-terminal" evidence="2">
    <location>
        <begin position="175"/>
        <end position="228"/>
    </location>
</feature>
<dbReference type="Pfam" id="PF21553">
    <property type="entry name" value="Formyl_trans_C_2"/>
    <property type="match status" value="1"/>
</dbReference>
<dbReference type="InterPro" id="IPR049355">
    <property type="entry name" value="Formyl_trans-like_C"/>
</dbReference>
<dbReference type="InterPro" id="IPR036477">
    <property type="entry name" value="Formyl_transf_N_sf"/>
</dbReference>
<gene>
    <name evidence="3" type="ORF">CJ668_04675</name>
</gene>
<proteinExistence type="predicted"/>
<dbReference type="CDD" id="cd08821">
    <property type="entry name" value="FMT_core_like_1"/>
    <property type="match status" value="1"/>
</dbReference>
<organism evidence="3 4">
    <name type="scientific">Aliarcobacter cryaerophilus</name>
    <dbReference type="NCBI Taxonomy" id="28198"/>
    <lineage>
        <taxon>Bacteria</taxon>
        <taxon>Pseudomonadati</taxon>
        <taxon>Campylobacterota</taxon>
        <taxon>Epsilonproteobacteria</taxon>
        <taxon>Campylobacterales</taxon>
        <taxon>Arcobacteraceae</taxon>
        <taxon>Aliarcobacter</taxon>
    </lineage>
</organism>
<dbReference type="AlphaFoldDB" id="A0A2S9TQ00"/>
<evidence type="ECO:0000313" key="4">
    <source>
        <dbReference type="Proteomes" id="UP000238811"/>
    </source>
</evidence>
<dbReference type="SUPFAM" id="SSF50486">
    <property type="entry name" value="FMT C-terminal domain-like"/>
    <property type="match status" value="1"/>
</dbReference>
<evidence type="ECO:0000259" key="2">
    <source>
        <dbReference type="Pfam" id="PF21553"/>
    </source>
</evidence>
<comment type="caution">
    <text evidence="3">The sequence shown here is derived from an EMBL/GenBank/DDBJ whole genome shotgun (WGS) entry which is preliminary data.</text>
</comment>
<evidence type="ECO:0000259" key="1">
    <source>
        <dbReference type="Pfam" id="PF00551"/>
    </source>
</evidence>
<evidence type="ECO:0000313" key="3">
    <source>
        <dbReference type="EMBL" id="PRN00894.1"/>
    </source>
</evidence>
<feature type="domain" description="Formyl transferase N-terminal" evidence="1">
    <location>
        <begin position="40"/>
        <end position="134"/>
    </location>
</feature>
<sequence>MKNNLENIIIATIKEWNIENYFKLKTIYEKDFNFYLFSNCEELNYENIKKIKPKYIFFPHWSWIIPEDIYNNFECVVFHMTDLPYGRGGSPLQNLIVNGIYKTKISAIKVDKELDSGDIYLKEDLDISEGSAEEIFIKASRITFEKLIPKFLKEKLIPYKQNGTITTFKRRNPLQSNLKTFDNISLNRIYDFIRMLDVKDYPKAFILLNDKYKIEFFSVKKGNNKLIGKFEVIENG</sequence>
<dbReference type="GO" id="GO:0016740">
    <property type="term" value="F:transferase activity"/>
    <property type="evidence" value="ECO:0007669"/>
    <property type="project" value="UniProtKB-KW"/>
</dbReference>
<dbReference type="Proteomes" id="UP000238811">
    <property type="component" value="Unassembled WGS sequence"/>
</dbReference>
<keyword evidence="3" id="KW-0808">Transferase</keyword>
<dbReference type="SUPFAM" id="SSF53328">
    <property type="entry name" value="Formyltransferase"/>
    <property type="match status" value="1"/>
</dbReference>